<name>A0ABU4DMB3_9DEIO</name>
<proteinExistence type="predicted"/>
<reference evidence="3 4" key="1">
    <citation type="submission" date="2022-11" db="EMBL/GenBank/DDBJ databases">
        <title>Deinococcus ZS9-10, Low Temperature and Draught-tolerating, UV-resistant Bacteria from Continental Antarctica.</title>
        <authorList>
            <person name="Cheng L."/>
        </authorList>
    </citation>
    <scope>NUCLEOTIDE SEQUENCE [LARGE SCALE GENOMIC DNA]</scope>
    <source>
        <strain evidence="3 4">ZS9-10</strain>
    </source>
</reference>
<feature type="compositionally biased region" description="Basic and acidic residues" evidence="1">
    <location>
        <begin position="1"/>
        <end position="17"/>
    </location>
</feature>
<dbReference type="EMBL" id="JAPMIV010000001">
    <property type="protein sequence ID" value="MDV6373087.1"/>
    <property type="molecule type" value="Genomic_DNA"/>
</dbReference>
<gene>
    <name evidence="3" type="ORF">ORD21_00520</name>
</gene>
<accession>A0ABU4DMB3</accession>
<keyword evidence="3" id="KW-0540">Nuclease</keyword>
<dbReference type="PANTHER" id="PTHR33877">
    <property type="entry name" value="SLL1193 PROTEIN"/>
    <property type="match status" value="1"/>
</dbReference>
<sequence length="201" mass="22782">MTVKGRVEKSRVDELARPSHGITPADDNASARVVPDLNAPRVLVLNASYEPLHVTSTKRAITLLQYGVAEVLEDSSDVVRSPSTTLTVPSIIRLRRYVRRPRVHPVPFNRRNVLRRDTFACQYCGASEELTMDHVMPRSRGGRHNWDNVVTACRACNQRKGDRTPDEAAMPLRTHPHAPNFGVYAHGQFAHWQPEWAQYIR</sequence>
<comment type="caution">
    <text evidence="3">The sequence shown here is derived from an EMBL/GenBank/DDBJ whole genome shotgun (WGS) entry which is preliminary data.</text>
</comment>
<protein>
    <submittedName>
        <fullName evidence="3">HNH endonuclease</fullName>
    </submittedName>
</protein>
<dbReference type="Gene3D" id="1.10.30.50">
    <property type="match status" value="1"/>
</dbReference>
<evidence type="ECO:0000313" key="4">
    <source>
        <dbReference type="Proteomes" id="UP001276150"/>
    </source>
</evidence>
<keyword evidence="3" id="KW-0378">Hydrolase</keyword>
<dbReference type="PANTHER" id="PTHR33877:SF2">
    <property type="entry name" value="OS07G0170200 PROTEIN"/>
    <property type="match status" value="1"/>
</dbReference>
<evidence type="ECO:0000313" key="3">
    <source>
        <dbReference type="EMBL" id="MDV6373087.1"/>
    </source>
</evidence>
<feature type="region of interest" description="Disordered" evidence="1">
    <location>
        <begin position="1"/>
        <end position="28"/>
    </location>
</feature>
<keyword evidence="4" id="KW-1185">Reference proteome</keyword>
<dbReference type="Pfam" id="PF14279">
    <property type="entry name" value="HNH_5"/>
    <property type="match status" value="1"/>
</dbReference>
<dbReference type="InterPro" id="IPR052892">
    <property type="entry name" value="NA-targeting_endonuclease"/>
</dbReference>
<dbReference type="SMART" id="SM00507">
    <property type="entry name" value="HNHc"/>
    <property type="match status" value="1"/>
</dbReference>
<dbReference type="GO" id="GO:0004519">
    <property type="term" value="F:endonuclease activity"/>
    <property type="evidence" value="ECO:0007669"/>
    <property type="project" value="UniProtKB-KW"/>
</dbReference>
<dbReference type="Proteomes" id="UP001276150">
    <property type="component" value="Unassembled WGS sequence"/>
</dbReference>
<dbReference type="InterPro" id="IPR029471">
    <property type="entry name" value="HNH_5"/>
</dbReference>
<keyword evidence="3" id="KW-0255">Endonuclease</keyword>
<dbReference type="InterPro" id="IPR003615">
    <property type="entry name" value="HNH_nuc"/>
</dbReference>
<organism evidence="3 4">
    <name type="scientific">Deinococcus arenicola</name>
    <dbReference type="NCBI Taxonomy" id="2994950"/>
    <lineage>
        <taxon>Bacteria</taxon>
        <taxon>Thermotogati</taxon>
        <taxon>Deinococcota</taxon>
        <taxon>Deinococci</taxon>
        <taxon>Deinococcales</taxon>
        <taxon>Deinococcaceae</taxon>
        <taxon>Deinococcus</taxon>
    </lineage>
</organism>
<evidence type="ECO:0000259" key="2">
    <source>
        <dbReference type="SMART" id="SM00507"/>
    </source>
</evidence>
<dbReference type="CDD" id="cd00085">
    <property type="entry name" value="HNHc"/>
    <property type="match status" value="1"/>
</dbReference>
<dbReference type="RefSeq" id="WP_317638384.1">
    <property type="nucleotide sequence ID" value="NZ_JAPMIV010000001.1"/>
</dbReference>
<evidence type="ECO:0000256" key="1">
    <source>
        <dbReference type="SAM" id="MobiDB-lite"/>
    </source>
</evidence>
<feature type="domain" description="HNH nuclease" evidence="2">
    <location>
        <begin position="108"/>
        <end position="158"/>
    </location>
</feature>